<sequence length="242" mass="27923">MKNKVYYVLPIVTFALGFFIADVRMVSQNLNEYQDSSLLSSLNHNMQKNKEEALSSLTLDNTSSAQKVNQLSKEYKQEVLAMIDEMPEQQVQKYLQQAFPNQDLKTIQNKKVFAQNVLQELTSQNDEEKLAGTISVAFTPVYSQQSENVSQVHRYQGLFAHFDTYGKFPNNEQIFIRWLNRDTGELIVFTPKRISKDENQNWISVIPDQGWQEGTYDVKVYQMNDALTPIAQTSYTLLNVLD</sequence>
<gene>
    <name evidence="2" type="ORF">CAP51_05570</name>
</gene>
<proteinExistence type="predicted"/>
<name>A0A1Z9Z3Q5_9GAMM</name>
<protein>
    <submittedName>
        <fullName evidence="2">Uncharacterized protein</fullName>
    </submittedName>
</protein>
<reference evidence="2 3" key="1">
    <citation type="submission" date="2017-05" db="EMBL/GenBank/DDBJ databases">
        <title>Acinetobacter populi ANC 5415 (= PBJ7), whole genome shotgun sequencing project.</title>
        <authorList>
            <person name="Nemec A."/>
            <person name="Radolfova-Krizova L."/>
        </authorList>
    </citation>
    <scope>NUCLEOTIDE SEQUENCE [LARGE SCALE GENOMIC DNA]</scope>
    <source>
        <strain evidence="2 3">PBJ7</strain>
    </source>
</reference>
<evidence type="ECO:0000313" key="2">
    <source>
        <dbReference type="EMBL" id="OUY09069.1"/>
    </source>
</evidence>
<dbReference type="OrthoDB" id="6694113at2"/>
<keyword evidence="1" id="KW-1133">Transmembrane helix</keyword>
<dbReference type="AlphaFoldDB" id="A0A1Z9Z3Q5"/>
<keyword evidence="1" id="KW-0812">Transmembrane</keyword>
<dbReference type="Proteomes" id="UP000196536">
    <property type="component" value="Unassembled WGS sequence"/>
</dbReference>
<keyword evidence="3" id="KW-1185">Reference proteome</keyword>
<dbReference type="EMBL" id="NEXX01000001">
    <property type="protein sequence ID" value="OUY09069.1"/>
    <property type="molecule type" value="Genomic_DNA"/>
</dbReference>
<organism evidence="2 3">
    <name type="scientific">Acinetobacter populi</name>
    <dbReference type="NCBI Taxonomy" id="1582270"/>
    <lineage>
        <taxon>Bacteria</taxon>
        <taxon>Pseudomonadati</taxon>
        <taxon>Pseudomonadota</taxon>
        <taxon>Gammaproteobacteria</taxon>
        <taxon>Moraxellales</taxon>
        <taxon>Moraxellaceae</taxon>
        <taxon>Acinetobacter</taxon>
    </lineage>
</organism>
<accession>A0A1Z9Z3Q5</accession>
<feature type="transmembrane region" description="Helical" evidence="1">
    <location>
        <begin position="6"/>
        <end position="23"/>
    </location>
</feature>
<evidence type="ECO:0000313" key="3">
    <source>
        <dbReference type="Proteomes" id="UP000196536"/>
    </source>
</evidence>
<comment type="caution">
    <text evidence="2">The sequence shown here is derived from an EMBL/GenBank/DDBJ whole genome shotgun (WGS) entry which is preliminary data.</text>
</comment>
<keyword evidence="1" id="KW-0472">Membrane</keyword>
<dbReference type="RefSeq" id="WP_087619726.1">
    <property type="nucleotide sequence ID" value="NZ_NEXX01000001.1"/>
</dbReference>
<evidence type="ECO:0000256" key="1">
    <source>
        <dbReference type="SAM" id="Phobius"/>
    </source>
</evidence>